<name>A0A9P4GT63_9PLEO</name>
<dbReference type="PROSITE" id="PS50076">
    <property type="entry name" value="DNAJ_2"/>
    <property type="match status" value="1"/>
</dbReference>
<sequence length="304" mass="33556">THYSALGLAPNAPLEVIRAAYKALVLLYHPDKNLHRTSLERISHAAAFRDIQQAYDVLMDPSLKAAYDAEPSQHYTDSDAPPTSKRRTPVKLTTPEEKAVMTTKARQQIQHLREQRAKRDIEESELDVGSLRSMIRVWKGLAEENSPDPPMKAHCTIRAHEYEQKLAERDRQHEEWLAKMATTNHVPSTPALKIQRAVTSSSSRVQAIMTASPTAFPTPTPAIRPQRALPRKHTEVERVAADGARAEGRTTAKAFHNTAKPAMQDRKVASVLAEKGKRPASIQGQARGGAGRISVVRAKASSGP</sequence>
<dbReference type="SMART" id="SM00271">
    <property type="entry name" value="DnaJ"/>
    <property type="match status" value="1"/>
</dbReference>
<organism evidence="3 4">
    <name type="scientific">Cucurbitaria berberidis CBS 394.84</name>
    <dbReference type="NCBI Taxonomy" id="1168544"/>
    <lineage>
        <taxon>Eukaryota</taxon>
        <taxon>Fungi</taxon>
        <taxon>Dikarya</taxon>
        <taxon>Ascomycota</taxon>
        <taxon>Pezizomycotina</taxon>
        <taxon>Dothideomycetes</taxon>
        <taxon>Pleosporomycetidae</taxon>
        <taxon>Pleosporales</taxon>
        <taxon>Pleosporineae</taxon>
        <taxon>Cucurbitariaceae</taxon>
        <taxon>Cucurbitaria</taxon>
    </lineage>
</organism>
<dbReference type="RefSeq" id="XP_040793589.1">
    <property type="nucleotide sequence ID" value="XM_040927434.1"/>
</dbReference>
<dbReference type="InterPro" id="IPR050817">
    <property type="entry name" value="DjlA_DnaK_co-chaperone"/>
</dbReference>
<evidence type="ECO:0000259" key="2">
    <source>
        <dbReference type="PROSITE" id="PS50076"/>
    </source>
</evidence>
<dbReference type="CDD" id="cd06257">
    <property type="entry name" value="DnaJ"/>
    <property type="match status" value="1"/>
</dbReference>
<dbReference type="Gene3D" id="1.10.287.110">
    <property type="entry name" value="DnaJ domain"/>
    <property type="match status" value="1"/>
</dbReference>
<evidence type="ECO:0000313" key="3">
    <source>
        <dbReference type="EMBL" id="KAF1851026.1"/>
    </source>
</evidence>
<dbReference type="PANTHER" id="PTHR24074">
    <property type="entry name" value="CO-CHAPERONE PROTEIN DJLA"/>
    <property type="match status" value="1"/>
</dbReference>
<comment type="caution">
    <text evidence="3">The sequence shown here is derived from an EMBL/GenBank/DDBJ whole genome shotgun (WGS) entry which is preliminary data.</text>
</comment>
<keyword evidence="4" id="KW-1185">Reference proteome</keyword>
<feature type="non-terminal residue" evidence="3">
    <location>
        <position position="1"/>
    </location>
</feature>
<dbReference type="GeneID" id="63844687"/>
<dbReference type="AlphaFoldDB" id="A0A9P4GT63"/>
<feature type="region of interest" description="Disordered" evidence="1">
    <location>
        <begin position="276"/>
        <end position="304"/>
    </location>
</feature>
<dbReference type="InterPro" id="IPR018253">
    <property type="entry name" value="DnaJ_domain_CS"/>
</dbReference>
<feature type="non-terminal residue" evidence="3">
    <location>
        <position position="304"/>
    </location>
</feature>
<dbReference type="OrthoDB" id="442087at2759"/>
<evidence type="ECO:0000313" key="4">
    <source>
        <dbReference type="Proteomes" id="UP000800039"/>
    </source>
</evidence>
<accession>A0A9P4GT63</accession>
<evidence type="ECO:0000256" key="1">
    <source>
        <dbReference type="SAM" id="MobiDB-lite"/>
    </source>
</evidence>
<dbReference type="EMBL" id="ML976614">
    <property type="protein sequence ID" value="KAF1851026.1"/>
    <property type="molecule type" value="Genomic_DNA"/>
</dbReference>
<dbReference type="Proteomes" id="UP000800039">
    <property type="component" value="Unassembled WGS sequence"/>
</dbReference>
<gene>
    <name evidence="3" type="ORF">K460DRAFT_257928</name>
</gene>
<dbReference type="InterPro" id="IPR036869">
    <property type="entry name" value="J_dom_sf"/>
</dbReference>
<dbReference type="PRINTS" id="PR00625">
    <property type="entry name" value="JDOMAIN"/>
</dbReference>
<protein>
    <submittedName>
        <fullName evidence="3">DnaJ-domain-containing protein</fullName>
    </submittedName>
</protein>
<reference evidence="3" key="1">
    <citation type="submission" date="2020-01" db="EMBL/GenBank/DDBJ databases">
        <authorList>
            <consortium name="DOE Joint Genome Institute"/>
            <person name="Haridas S."/>
            <person name="Albert R."/>
            <person name="Binder M."/>
            <person name="Bloem J."/>
            <person name="Labutti K."/>
            <person name="Salamov A."/>
            <person name="Andreopoulos B."/>
            <person name="Baker S.E."/>
            <person name="Barry K."/>
            <person name="Bills G."/>
            <person name="Bluhm B.H."/>
            <person name="Cannon C."/>
            <person name="Castanera R."/>
            <person name="Culley D.E."/>
            <person name="Daum C."/>
            <person name="Ezra D."/>
            <person name="Gonzalez J.B."/>
            <person name="Henrissat B."/>
            <person name="Kuo A."/>
            <person name="Liang C."/>
            <person name="Lipzen A."/>
            <person name="Lutzoni F."/>
            <person name="Magnuson J."/>
            <person name="Mondo S."/>
            <person name="Nolan M."/>
            <person name="Ohm R."/>
            <person name="Pangilinan J."/>
            <person name="Park H.-J."/>
            <person name="Ramirez L."/>
            <person name="Alfaro M."/>
            <person name="Sun H."/>
            <person name="Tritt A."/>
            <person name="Yoshinaga Y."/>
            <person name="Zwiers L.-H."/>
            <person name="Turgeon B.G."/>
            <person name="Goodwin S.B."/>
            <person name="Spatafora J.W."/>
            <person name="Crous P.W."/>
            <person name="Grigoriev I.V."/>
        </authorList>
    </citation>
    <scope>NUCLEOTIDE SEQUENCE</scope>
    <source>
        <strain evidence="3">CBS 394.84</strain>
    </source>
</reference>
<feature type="region of interest" description="Disordered" evidence="1">
    <location>
        <begin position="213"/>
        <end position="234"/>
    </location>
</feature>
<dbReference type="Pfam" id="PF00226">
    <property type="entry name" value="DnaJ"/>
    <property type="match status" value="1"/>
</dbReference>
<dbReference type="InterPro" id="IPR001623">
    <property type="entry name" value="DnaJ_domain"/>
</dbReference>
<proteinExistence type="predicted"/>
<feature type="region of interest" description="Disordered" evidence="1">
    <location>
        <begin position="68"/>
        <end position="102"/>
    </location>
</feature>
<dbReference type="SUPFAM" id="SSF46565">
    <property type="entry name" value="Chaperone J-domain"/>
    <property type="match status" value="1"/>
</dbReference>
<feature type="domain" description="J" evidence="2">
    <location>
        <begin position="1"/>
        <end position="71"/>
    </location>
</feature>
<dbReference type="PROSITE" id="PS00636">
    <property type="entry name" value="DNAJ_1"/>
    <property type="match status" value="1"/>
</dbReference>